<dbReference type="AlphaFoldDB" id="A0AAW0YR96"/>
<feature type="binding site" evidence="3">
    <location>
        <position position="45"/>
    </location>
    <ligand>
        <name>ATP</name>
        <dbReference type="ChEBI" id="CHEBI:30616"/>
    </ligand>
</feature>
<dbReference type="GO" id="GO:0005524">
    <property type="term" value="F:ATP binding"/>
    <property type="evidence" value="ECO:0007669"/>
    <property type="project" value="UniProtKB-UniRule"/>
</dbReference>
<dbReference type="EMBL" id="JBCAWK010000004">
    <property type="protein sequence ID" value="KAK8861502.1"/>
    <property type="molecule type" value="Genomic_DNA"/>
</dbReference>
<dbReference type="Gene3D" id="3.30.200.20">
    <property type="entry name" value="Phosphorylase Kinase, domain 1"/>
    <property type="match status" value="1"/>
</dbReference>
<dbReference type="PROSITE" id="PS50011">
    <property type="entry name" value="PROTEIN_KINASE_DOM"/>
    <property type="match status" value="1"/>
</dbReference>
<name>A0AAW0YR96_9TREE</name>
<keyword evidence="7" id="KW-1185">Reference proteome</keyword>
<dbReference type="InterPro" id="IPR008271">
    <property type="entry name" value="Ser/Thr_kinase_AS"/>
</dbReference>
<dbReference type="KEGG" id="kne:92179582"/>
<accession>A0AAW0YR96</accession>
<feature type="region of interest" description="Disordered" evidence="4">
    <location>
        <begin position="579"/>
        <end position="602"/>
    </location>
</feature>
<evidence type="ECO:0000313" key="6">
    <source>
        <dbReference type="EMBL" id="KAK8861502.1"/>
    </source>
</evidence>
<dbReference type="Gene3D" id="1.10.510.10">
    <property type="entry name" value="Transferase(Phosphotransferase) domain 1"/>
    <property type="match status" value="1"/>
</dbReference>
<organism evidence="6 7">
    <name type="scientific">Kwoniella newhampshirensis</name>
    <dbReference type="NCBI Taxonomy" id="1651941"/>
    <lineage>
        <taxon>Eukaryota</taxon>
        <taxon>Fungi</taxon>
        <taxon>Dikarya</taxon>
        <taxon>Basidiomycota</taxon>
        <taxon>Agaricomycotina</taxon>
        <taxon>Tremellomycetes</taxon>
        <taxon>Tremellales</taxon>
        <taxon>Cryptococcaceae</taxon>
        <taxon>Kwoniella</taxon>
    </lineage>
</organism>
<dbReference type="Pfam" id="PF00069">
    <property type="entry name" value="Pkinase"/>
    <property type="match status" value="1"/>
</dbReference>
<reference evidence="6 7" key="1">
    <citation type="journal article" date="2024" name="bioRxiv">
        <title>Comparative genomics of Cryptococcus and Kwoniella reveals pathogenesis evolution and contrasting karyotype dynamics via intercentromeric recombination or chromosome fusion.</title>
        <authorList>
            <person name="Coelho M.A."/>
            <person name="David-Palma M."/>
            <person name="Shea T."/>
            <person name="Bowers K."/>
            <person name="McGinley-Smith S."/>
            <person name="Mohammad A.W."/>
            <person name="Gnirke A."/>
            <person name="Yurkov A.M."/>
            <person name="Nowrousian M."/>
            <person name="Sun S."/>
            <person name="Cuomo C.A."/>
            <person name="Heitman J."/>
        </authorList>
    </citation>
    <scope>NUCLEOTIDE SEQUENCE [LARGE SCALE GENOMIC DNA]</scope>
    <source>
        <strain evidence="6 7">CBS 13917</strain>
    </source>
</reference>
<dbReference type="GO" id="GO:0004674">
    <property type="term" value="F:protein serine/threonine kinase activity"/>
    <property type="evidence" value="ECO:0007669"/>
    <property type="project" value="TreeGrafter"/>
</dbReference>
<evidence type="ECO:0000313" key="7">
    <source>
        <dbReference type="Proteomes" id="UP001388673"/>
    </source>
</evidence>
<dbReference type="InterPro" id="IPR000719">
    <property type="entry name" value="Prot_kinase_dom"/>
</dbReference>
<sequence length="602" mass="67206">MPADPTPRSTLTRVGGWKLGQTLGRGAYAHVRLATHPNGHKAACKILPALHREPGRVSWDHTVDAIEAHKEVVLLKALTGAGLGGIVGLEGVMEEGGWTYVFLTLYPYSASSSHVVWTRERLVTFFRRLLLTIHALHELGVSHEDIKRSNILMDKDGMPILVDFGFSHFRPHGGSVKSAGGTLDYSSPEKTADIPYDAKANDVWSLGILLIKLLDMDHPFVSPFQEDTSTTIKRRIICDDPLFAWAQEDLAPGGLASLIYGMLQKNPKVRWTILQILNHPWLQPFYREPPVFQGSTHAPKSSGQITEEVFQDLCFLSFIAGEFSLCQTPKSVLYRLQYDKRCWERRWAGMLAAWSKREEMDWEDIPSTIPPLKARSEPSRNAKALQLKHGRVLREIHLSPNTPASSMRPKFVEHKKQKENVPPNMPRKSRLYGMKTKEDSTRKTDHTLVNSLKAKENAVVVDRDKQTAVISSPEKGRLGVAKTKKTKSDVETLRQYGESSTRVTTRLPLAPRRTTRANISNPTEIAVAMNGSASTAVTGKMTIDRIAKRGESTTKVERVQTKVGSSSVPDKKLKGLLLDLPEVPEPRRRSPRLHGKPPLPAI</sequence>
<keyword evidence="1 3" id="KW-0547">Nucleotide-binding</keyword>
<dbReference type="GO" id="GO:0005737">
    <property type="term" value="C:cytoplasm"/>
    <property type="evidence" value="ECO:0007669"/>
    <property type="project" value="TreeGrafter"/>
</dbReference>
<dbReference type="InterPro" id="IPR011009">
    <property type="entry name" value="Kinase-like_dom_sf"/>
</dbReference>
<feature type="domain" description="Protein kinase" evidence="5">
    <location>
        <begin position="17"/>
        <end position="282"/>
    </location>
</feature>
<dbReference type="PROSITE" id="PS00107">
    <property type="entry name" value="PROTEIN_KINASE_ATP"/>
    <property type="match status" value="1"/>
</dbReference>
<protein>
    <recommendedName>
        <fullName evidence="5">Protein kinase domain-containing protein</fullName>
    </recommendedName>
</protein>
<dbReference type="InterPro" id="IPR017441">
    <property type="entry name" value="Protein_kinase_ATP_BS"/>
</dbReference>
<evidence type="ECO:0000256" key="3">
    <source>
        <dbReference type="PROSITE-ProRule" id="PRU10141"/>
    </source>
</evidence>
<evidence type="ECO:0000259" key="5">
    <source>
        <dbReference type="PROSITE" id="PS50011"/>
    </source>
</evidence>
<evidence type="ECO:0000256" key="2">
    <source>
        <dbReference type="ARBA" id="ARBA00022840"/>
    </source>
</evidence>
<dbReference type="RefSeq" id="XP_066804127.1">
    <property type="nucleotide sequence ID" value="XM_066945438.1"/>
</dbReference>
<dbReference type="GO" id="GO:0035556">
    <property type="term" value="P:intracellular signal transduction"/>
    <property type="evidence" value="ECO:0007669"/>
    <property type="project" value="TreeGrafter"/>
</dbReference>
<evidence type="ECO:0000256" key="4">
    <source>
        <dbReference type="SAM" id="MobiDB-lite"/>
    </source>
</evidence>
<proteinExistence type="predicted"/>
<gene>
    <name evidence="6" type="ORF">IAR55_002323</name>
</gene>
<comment type="caution">
    <text evidence="6">The sequence shown here is derived from an EMBL/GenBank/DDBJ whole genome shotgun (WGS) entry which is preliminary data.</text>
</comment>
<dbReference type="PANTHER" id="PTHR24346">
    <property type="entry name" value="MAP/MICROTUBULE AFFINITY-REGULATING KINASE"/>
    <property type="match status" value="1"/>
</dbReference>
<dbReference type="PANTHER" id="PTHR24346:SF30">
    <property type="entry name" value="MATERNAL EMBRYONIC LEUCINE ZIPPER KINASE"/>
    <property type="match status" value="1"/>
</dbReference>
<dbReference type="PROSITE" id="PS00108">
    <property type="entry name" value="PROTEIN_KINASE_ST"/>
    <property type="match status" value="1"/>
</dbReference>
<dbReference type="Proteomes" id="UP001388673">
    <property type="component" value="Unassembled WGS sequence"/>
</dbReference>
<dbReference type="SUPFAM" id="SSF56112">
    <property type="entry name" value="Protein kinase-like (PK-like)"/>
    <property type="match status" value="1"/>
</dbReference>
<dbReference type="GeneID" id="92179582"/>
<evidence type="ECO:0000256" key="1">
    <source>
        <dbReference type="ARBA" id="ARBA00022741"/>
    </source>
</evidence>
<keyword evidence="2 3" id="KW-0067">ATP-binding</keyword>
<dbReference type="SMART" id="SM00220">
    <property type="entry name" value="S_TKc"/>
    <property type="match status" value="1"/>
</dbReference>